<dbReference type="GO" id="GO:0070814">
    <property type="term" value="P:hydrogen sulfide biosynthetic process"/>
    <property type="evidence" value="ECO:0007669"/>
    <property type="project" value="UniProtKB-UniRule"/>
</dbReference>
<dbReference type="EMBL" id="CCMZ01000013">
    <property type="protein sequence ID" value="CDX16003.1"/>
    <property type="molecule type" value="Genomic_DNA"/>
</dbReference>
<dbReference type="GO" id="GO:0005737">
    <property type="term" value="C:cytoplasm"/>
    <property type="evidence" value="ECO:0007669"/>
    <property type="project" value="UniProtKB-SubCell"/>
</dbReference>
<evidence type="ECO:0000313" key="8">
    <source>
        <dbReference type="Proteomes" id="UP000045285"/>
    </source>
</evidence>
<dbReference type="GO" id="GO:0046872">
    <property type="term" value="F:metal ion binding"/>
    <property type="evidence" value="ECO:0007669"/>
    <property type="project" value="UniProtKB-KW"/>
</dbReference>
<dbReference type="Gene3D" id="3.40.50.620">
    <property type="entry name" value="HUPs"/>
    <property type="match status" value="1"/>
</dbReference>
<reference evidence="9" key="2">
    <citation type="submission" date="2014-08" db="EMBL/GenBank/DDBJ databases">
        <authorList>
            <person name="Edwards T."/>
        </authorList>
    </citation>
    <scope>NUCLEOTIDE SEQUENCE [LARGE SCALE GENOMIC DNA]</scope>
</reference>
<feature type="binding site" evidence="4">
    <location>
        <position position="132"/>
    </location>
    <ligand>
        <name>[4Fe-4S] cluster</name>
        <dbReference type="ChEBI" id="CHEBI:49883"/>
    </ligand>
</feature>
<name>A0A090DIY4_MESPL</name>
<accession>A0A090DIY4</accession>
<feature type="binding site" evidence="4">
    <location>
        <position position="212"/>
    </location>
    <ligand>
        <name>[4Fe-4S] cluster</name>
        <dbReference type="ChEBI" id="CHEBI:49883"/>
    </ligand>
</feature>
<dbReference type="Proteomes" id="UP000182888">
    <property type="component" value="Unassembled WGS sequence"/>
</dbReference>
<evidence type="ECO:0000256" key="3">
    <source>
        <dbReference type="ARBA" id="ARBA00024327"/>
    </source>
</evidence>
<dbReference type="GO" id="GO:0043866">
    <property type="term" value="F:adenylyl-sulfate reductase (thioredoxin) activity"/>
    <property type="evidence" value="ECO:0007669"/>
    <property type="project" value="UniProtKB-EC"/>
</dbReference>
<protein>
    <recommendedName>
        <fullName evidence="4">Adenosine 5'-phosphosulfate reductase</fullName>
        <shortName evidence="4">APS reductase</shortName>
        <ecNumber evidence="4">1.8.4.10</ecNumber>
    </recommendedName>
    <alternativeName>
        <fullName evidence="4">5'-adenylylsulfate reductase</fullName>
    </alternativeName>
    <alternativeName>
        <fullName evidence="4">Thioredoxin-dependent 5'-adenylylsulfate reductase</fullName>
    </alternativeName>
</protein>
<keyword evidence="4" id="KW-0479">Metal-binding</keyword>
<reference evidence="6" key="4">
    <citation type="submission" date="2014-08" db="EMBL/GenBank/DDBJ databases">
        <authorList>
            <person name="Moulin Lionel"/>
        </authorList>
    </citation>
    <scope>NUCLEOTIDE SEQUENCE [LARGE SCALE GENOMIC DNA]</scope>
</reference>
<dbReference type="STRING" id="69974.MPLDJ20_60728"/>
<dbReference type="NCBIfam" id="NF002537">
    <property type="entry name" value="PRK02090.1"/>
    <property type="match status" value="1"/>
</dbReference>
<dbReference type="NCBIfam" id="TIGR00434">
    <property type="entry name" value="cysH"/>
    <property type="match status" value="1"/>
</dbReference>
<dbReference type="GO" id="GO:0019379">
    <property type="term" value="P:sulfate assimilation, phosphoadenylyl sulfate reduction by phosphoadenylyl-sulfate reductase (thioredoxin)"/>
    <property type="evidence" value="ECO:0007669"/>
    <property type="project" value="UniProtKB-UniRule"/>
</dbReference>
<comment type="subcellular location">
    <subcellularLocation>
        <location evidence="4">Cytoplasm</location>
    </subcellularLocation>
</comment>
<evidence type="ECO:0000313" key="6">
    <source>
        <dbReference type="EMBL" id="CDX16003.1"/>
    </source>
</evidence>
<dbReference type="PIRSF" id="PIRSF000857">
    <property type="entry name" value="PAPS_reductase"/>
    <property type="match status" value="1"/>
</dbReference>
<dbReference type="InterPro" id="IPR014729">
    <property type="entry name" value="Rossmann-like_a/b/a_fold"/>
</dbReference>
<evidence type="ECO:0000313" key="7">
    <source>
        <dbReference type="EMBL" id="CDX63095.1"/>
    </source>
</evidence>
<dbReference type="EC" id="1.8.4.10" evidence="4"/>
<feature type="binding site" evidence="4">
    <location>
        <position position="215"/>
    </location>
    <ligand>
        <name>[4Fe-4S] cluster</name>
        <dbReference type="ChEBI" id="CHEBI:49883"/>
    </ligand>
</feature>
<dbReference type="SUPFAM" id="SSF52402">
    <property type="entry name" value="Adenine nucleotide alpha hydrolases-like"/>
    <property type="match status" value="1"/>
</dbReference>
<comment type="catalytic activity">
    <reaction evidence="4">
        <text>[thioredoxin]-disulfide + sulfite + AMP + 2 H(+) = adenosine 5'-phosphosulfate + [thioredoxin]-dithiol</text>
        <dbReference type="Rhea" id="RHEA:21976"/>
        <dbReference type="Rhea" id="RHEA-COMP:10698"/>
        <dbReference type="Rhea" id="RHEA-COMP:10700"/>
        <dbReference type="ChEBI" id="CHEBI:15378"/>
        <dbReference type="ChEBI" id="CHEBI:17359"/>
        <dbReference type="ChEBI" id="CHEBI:29950"/>
        <dbReference type="ChEBI" id="CHEBI:50058"/>
        <dbReference type="ChEBI" id="CHEBI:58243"/>
        <dbReference type="ChEBI" id="CHEBI:456215"/>
        <dbReference type="EC" id="1.8.4.10"/>
    </reaction>
</comment>
<comment type="cofactor">
    <cofactor evidence="4">
        <name>[4Fe-4S] cluster</name>
        <dbReference type="ChEBI" id="CHEBI:49883"/>
    </cofactor>
    <text evidence="4">Binds 1 [4Fe-4S] cluster per subunit.</text>
</comment>
<evidence type="ECO:0000256" key="4">
    <source>
        <dbReference type="HAMAP-Rule" id="MF_00063"/>
    </source>
</evidence>
<dbReference type="InterPro" id="IPR002500">
    <property type="entry name" value="PAPS_reduct_dom"/>
</dbReference>
<dbReference type="AlphaFoldDB" id="A0A090DIY4"/>
<organism evidence="6 8">
    <name type="scientific">Mesorhizobium plurifarium</name>
    <dbReference type="NCBI Taxonomy" id="69974"/>
    <lineage>
        <taxon>Bacteria</taxon>
        <taxon>Pseudomonadati</taxon>
        <taxon>Pseudomonadota</taxon>
        <taxon>Alphaproteobacteria</taxon>
        <taxon>Hyphomicrobiales</taxon>
        <taxon>Phyllobacteriaceae</taxon>
        <taxon>Mesorhizobium</taxon>
    </lineage>
</organism>
<dbReference type="CDD" id="cd23945">
    <property type="entry name" value="PAPS_reductase"/>
    <property type="match status" value="1"/>
</dbReference>
<keyword evidence="4" id="KW-0963">Cytoplasm</keyword>
<feature type="binding site" evidence="4">
    <location>
        <position position="131"/>
    </location>
    <ligand>
        <name>[4Fe-4S] cluster</name>
        <dbReference type="ChEBI" id="CHEBI:49883"/>
    </ligand>
</feature>
<dbReference type="GO" id="GO:0004604">
    <property type="term" value="F:phosphoadenylyl-sulfate reductase (thioredoxin) activity"/>
    <property type="evidence" value="ECO:0007669"/>
    <property type="project" value="UniProtKB-UniRule"/>
</dbReference>
<evidence type="ECO:0000259" key="5">
    <source>
        <dbReference type="Pfam" id="PF01507"/>
    </source>
</evidence>
<dbReference type="PANTHER" id="PTHR46509">
    <property type="entry name" value="PHOSPHOADENOSINE PHOSPHOSULFATE REDUCTASE"/>
    <property type="match status" value="1"/>
</dbReference>
<gene>
    <name evidence="4 6" type="primary">cysH</name>
    <name evidence="7" type="ORF">MPL1032_80127</name>
    <name evidence="6" type="ORF">MPL3356_200011</name>
</gene>
<proteinExistence type="inferred from homology"/>
<keyword evidence="4" id="KW-0411">Iron-sulfur</keyword>
<comment type="similarity">
    <text evidence="1 4">Belongs to the PAPS reductase family. CysH subfamily.</text>
</comment>
<dbReference type="Proteomes" id="UP000045285">
    <property type="component" value="Unassembled WGS sequence"/>
</dbReference>
<dbReference type="Pfam" id="PF01507">
    <property type="entry name" value="PAPS_reduct"/>
    <property type="match status" value="1"/>
</dbReference>
<keyword evidence="2 4" id="KW-0560">Oxidoreductase</keyword>
<evidence type="ECO:0000313" key="9">
    <source>
        <dbReference type="Proteomes" id="UP000182888"/>
    </source>
</evidence>
<comment type="pathway">
    <text evidence="3 4">Sulfur metabolism; hydrogen sulfide biosynthesis; sulfite from sulfate.</text>
</comment>
<comment type="function">
    <text evidence="4">Catalyzes the formation of sulfite from adenosine 5'-phosphosulfate (APS) using thioredoxin as an electron donor.</text>
</comment>
<keyword evidence="8" id="KW-1185">Reference proteome</keyword>
<reference evidence="7" key="1">
    <citation type="submission" date="2014-08" db="EMBL/GenBank/DDBJ databases">
        <title>DNA barcoding of Bradysia (Diptera: Sciaridae) for detection of the immature stages on agricultural crops.</title>
        <authorList>
            <person name="Shin S."/>
            <person name="Jung S."/>
            <person name="Heller K."/>
            <person name="Menzel F."/>
            <person name="Hong T.-K."/>
            <person name="Lee H."/>
            <person name="Lee S."/>
        </authorList>
    </citation>
    <scope>NUCLEOTIDE SEQUENCE</scope>
</reference>
<sequence length="254" mass="27740">MLAKPRPLDRTGSVETGVAAEAAGLDALHGHLKPIEIIERAARDLFRGEVAAVSSFGADSAVLLHMISEIDRSLPVIFLDTGKHFEETLGYRDALVADFGLTDIRVIKPEEAALERVDPTGRLHETDTDACCNVRKVEPLARGVEPFRAWFTGRKRFQASTRAALPVFEAVGSRIRINPLAHWTTSDQADYMRAHALRENPLVAYGYLSIGCFPCTQPVQPGEDARSGRWAGHAKTECGIHLSGLEKSLTDASL</sequence>
<reference evidence="8" key="3">
    <citation type="submission" date="2014-08" db="EMBL/GenBank/DDBJ databases">
        <authorList>
            <person name="Moulin L."/>
        </authorList>
    </citation>
    <scope>NUCLEOTIDE SEQUENCE [LARGE SCALE GENOMIC DNA]</scope>
</reference>
<dbReference type="EMBL" id="CCND01000051">
    <property type="protein sequence ID" value="CDX63095.1"/>
    <property type="molecule type" value="Genomic_DNA"/>
</dbReference>
<evidence type="ECO:0000256" key="1">
    <source>
        <dbReference type="ARBA" id="ARBA00009732"/>
    </source>
</evidence>
<evidence type="ECO:0000256" key="2">
    <source>
        <dbReference type="ARBA" id="ARBA00023002"/>
    </source>
</evidence>
<keyword evidence="4" id="KW-0408">Iron</keyword>
<feature type="active site" description="Nucleophile; cysteine thiosulfonate intermediate" evidence="4">
    <location>
        <position position="238"/>
    </location>
</feature>
<dbReference type="HAMAP" id="MF_00063">
    <property type="entry name" value="CysH"/>
    <property type="match status" value="1"/>
</dbReference>
<dbReference type="PANTHER" id="PTHR46509:SF1">
    <property type="entry name" value="PHOSPHOADENOSINE PHOSPHOSULFATE REDUCTASE"/>
    <property type="match status" value="1"/>
</dbReference>
<feature type="domain" description="Phosphoadenosine phosphosulphate reductase" evidence="5">
    <location>
        <begin position="51"/>
        <end position="218"/>
    </location>
</feature>
<dbReference type="InterPro" id="IPR004511">
    <property type="entry name" value="PAPS/APS_Rdtase"/>
</dbReference>
<dbReference type="GO" id="GO:0051539">
    <property type="term" value="F:4 iron, 4 sulfur cluster binding"/>
    <property type="evidence" value="ECO:0007669"/>
    <property type="project" value="UniProtKB-UniRule"/>
</dbReference>